<comment type="caution">
    <text evidence="1">The sequence shown here is derived from an EMBL/GenBank/DDBJ whole genome shotgun (WGS) entry which is preliminary data.</text>
</comment>
<proteinExistence type="predicted"/>
<evidence type="ECO:0000313" key="1">
    <source>
        <dbReference type="EMBL" id="KAI5059657.1"/>
    </source>
</evidence>
<dbReference type="Proteomes" id="UP000886520">
    <property type="component" value="Chromosome 25"/>
</dbReference>
<accession>A0A9D4U1L1</accession>
<dbReference type="OrthoDB" id="1931494at2759"/>
<evidence type="ECO:0000313" key="2">
    <source>
        <dbReference type="Proteomes" id="UP000886520"/>
    </source>
</evidence>
<dbReference type="AlphaFoldDB" id="A0A9D4U1L1"/>
<organism evidence="1 2">
    <name type="scientific">Adiantum capillus-veneris</name>
    <name type="common">Maidenhair fern</name>
    <dbReference type="NCBI Taxonomy" id="13818"/>
    <lineage>
        <taxon>Eukaryota</taxon>
        <taxon>Viridiplantae</taxon>
        <taxon>Streptophyta</taxon>
        <taxon>Embryophyta</taxon>
        <taxon>Tracheophyta</taxon>
        <taxon>Polypodiopsida</taxon>
        <taxon>Polypodiidae</taxon>
        <taxon>Polypodiales</taxon>
        <taxon>Pteridineae</taxon>
        <taxon>Pteridaceae</taxon>
        <taxon>Vittarioideae</taxon>
        <taxon>Adiantum</taxon>
    </lineage>
</organism>
<gene>
    <name evidence="1" type="ORF">GOP47_0025976</name>
</gene>
<feature type="non-terminal residue" evidence="1">
    <location>
        <position position="102"/>
    </location>
</feature>
<name>A0A9D4U1L1_ADICA</name>
<reference evidence="1" key="1">
    <citation type="submission" date="2021-01" db="EMBL/GenBank/DDBJ databases">
        <title>Adiantum capillus-veneris genome.</title>
        <authorList>
            <person name="Fang Y."/>
            <person name="Liao Q."/>
        </authorList>
    </citation>
    <scope>NUCLEOTIDE SEQUENCE</scope>
    <source>
        <strain evidence="1">H3</strain>
        <tissue evidence="1">Leaf</tissue>
    </source>
</reference>
<dbReference type="EMBL" id="JABFUD020000025">
    <property type="protein sequence ID" value="KAI5059657.1"/>
    <property type="molecule type" value="Genomic_DNA"/>
</dbReference>
<sequence>MQPKRRRGRDTFEDVQALTERGDVAVSAPLALPKAPTSKITAPLLATSRPGSANSAFGANSKTAWSSFETAASLLHSPHSPTHSQAFYVLVVLDNYDTHIPA</sequence>
<keyword evidence="2" id="KW-1185">Reference proteome</keyword>
<protein>
    <submittedName>
        <fullName evidence="1">Uncharacterized protein</fullName>
    </submittedName>
</protein>